<evidence type="ECO:0008006" key="3">
    <source>
        <dbReference type="Google" id="ProtNLM"/>
    </source>
</evidence>
<protein>
    <recommendedName>
        <fullName evidence="3">DUF1289 domain-containing protein</fullName>
    </recommendedName>
</protein>
<name>A0A8S8XBH7_9PROT</name>
<dbReference type="AlphaFoldDB" id="A0A8S8XBH7"/>
<dbReference type="Pfam" id="PF06945">
    <property type="entry name" value="DUF1289"/>
    <property type="match status" value="1"/>
</dbReference>
<dbReference type="RefSeq" id="WP_420241772.1">
    <property type="nucleotide sequence ID" value="NZ_BOPV01000001.1"/>
</dbReference>
<dbReference type="InterPro" id="IPR010710">
    <property type="entry name" value="DUF1289"/>
</dbReference>
<comment type="caution">
    <text evidence="1">The sequence shown here is derived from an EMBL/GenBank/DDBJ whole genome shotgun (WGS) entry which is preliminary data.</text>
</comment>
<accession>A0A8S8XBH7</accession>
<organism evidence="1 2">
    <name type="scientific">Roseiterribacter gracilis</name>
    <dbReference type="NCBI Taxonomy" id="2812848"/>
    <lineage>
        <taxon>Bacteria</taxon>
        <taxon>Pseudomonadati</taxon>
        <taxon>Pseudomonadota</taxon>
        <taxon>Alphaproteobacteria</taxon>
        <taxon>Rhodospirillales</taxon>
        <taxon>Roseiterribacteraceae</taxon>
        <taxon>Roseiterribacter</taxon>
    </lineage>
</organism>
<dbReference type="EMBL" id="BOPV01000001">
    <property type="protein sequence ID" value="GIL38717.1"/>
    <property type="molecule type" value="Genomic_DNA"/>
</dbReference>
<proteinExistence type="predicted"/>
<gene>
    <name evidence="1" type="ORF">TMPK1_09540</name>
</gene>
<dbReference type="Proteomes" id="UP000681075">
    <property type="component" value="Unassembled WGS sequence"/>
</dbReference>
<evidence type="ECO:0000313" key="1">
    <source>
        <dbReference type="EMBL" id="GIL38717.1"/>
    </source>
</evidence>
<keyword evidence="2" id="KW-1185">Reference proteome</keyword>
<sequence length="61" mass="7004">MKKNCIDICKFDDATGWCRGCGQTKTEKKGWEKLKKPVRKSIRAELPNRLAALGDRRIEPD</sequence>
<reference evidence="1" key="1">
    <citation type="submission" date="2021-02" db="EMBL/GenBank/DDBJ databases">
        <title>Genome sequence of Rhodospirillales sp. strain TMPK1 isolated from soil.</title>
        <authorList>
            <person name="Nakai R."/>
            <person name="Kusada H."/>
            <person name="Tamaki H."/>
        </authorList>
    </citation>
    <scope>NUCLEOTIDE SEQUENCE</scope>
    <source>
        <strain evidence="1">TMPK1</strain>
    </source>
</reference>
<evidence type="ECO:0000313" key="2">
    <source>
        <dbReference type="Proteomes" id="UP000681075"/>
    </source>
</evidence>